<dbReference type="GO" id="GO:0008757">
    <property type="term" value="F:S-adenosylmethionine-dependent methyltransferase activity"/>
    <property type="evidence" value="ECO:0007669"/>
    <property type="project" value="InterPro"/>
</dbReference>
<organism evidence="2 3">
    <name type="scientific">Methanobacterium bryantii</name>
    <dbReference type="NCBI Taxonomy" id="2161"/>
    <lineage>
        <taxon>Archaea</taxon>
        <taxon>Methanobacteriati</taxon>
        <taxon>Methanobacteriota</taxon>
        <taxon>Methanomada group</taxon>
        <taxon>Methanobacteria</taxon>
        <taxon>Methanobacteriales</taxon>
        <taxon>Methanobacteriaceae</taxon>
        <taxon>Methanobacterium</taxon>
    </lineage>
</organism>
<dbReference type="EMBL" id="LMVM01000001">
    <property type="protein sequence ID" value="PAV06052.1"/>
    <property type="molecule type" value="Genomic_DNA"/>
</dbReference>
<comment type="caution">
    <text evidence="2">The sequence shown here is derived from an EMBL/GenBank/DDBJ whole genome shotgun (WGS) entry which is preliminary data.</text>
</comment>
<protein>
    <recommendedName>
        <fullName evidence="1">Methyltransferase type 11 domain-containing protein</fullName>
    </recommendedName>
</protein>
<dbReference type="InterPro" id="IPR013216">
    <property type="entry name" value="Methyltransf_11"/>
</dbReference>
<evidence type="ECO:0000313" key="2">
    <source>
        <dbReference type="EMBL" id="PAV06052.1"/>
    </source>
</evidence>
<name>A0A2A2H9E9_METBR</name>
<dbReference type="PANTHER" id="PTHR43861">
    <property type="entry name" value="TRANS-ACONITATE 2-METHYLTRANSFERASE-RELATED"/>
    <property type="match status" value="1"/>
</dbReference>
<evidence type="ECO:0000313" key="3">
    <source>
        <dbReference type="Proteomes" id="UP000217784"/>
    </source>
</evidence>
<dbReference type="InterPro" id="IPR029063">
    <property type="entry name" value="SAM-dependent_MTases_sf"/>
</dbReference>
<feature type="domain" description="Methyltransferase type 11" evidence="1">
    <location>
        <begin position="46"/>
        <end position="136"/>
    </location>
</feature>
<dbReference type="OrthoDB" id="1018at2157"/>
<dbReference type="AlphaFoldDB" id="A0A2A2H9E9"/>
<dbReference type="Gene3D" id="3.40.50.150">
    <property type="entry name" value="Vaccinia Virus protein VP39"/>
    <property type="match status" value="1"/>
</dbReference>
<dbReference type="RefSeq" id="WP_069583500.1">
    <property type="nucleotide sequence ID" value="NZ_LMVM01000001.1"/>
</dbReference>
<dbReference type="PANTHER" id="PTHR43861:SF1">
    <property type="entry name" value="TRANS-ACONITATE 2-METHYLTRANSFERASE"/>
    <property type="match status" value="1"/>
</dbReference>
<reference evidence="2 3" key="1">
    <citation type="journal article" date="2017" name="BMC Genomics">
        <title>Genomic analysis of methanogenic archaea reveals a shift towards energy conservation.</title>
        <authorList>
            <person name="Gilmore S.P."/>
            <person name="Henske J.K."/>
            <person name="Sexton J.A."/>
            <person name="Solomon K.V."/>
            <person name="Seppala S."/>
            <person name="Yoo J.I."/>
            <person name="Huyett L.M."/>
            <person name="Pressman A."/>
            <person name="Cogan J.Z."/>
            <person name="Kivenson V."/>
            <person name="Peng X."/>
            <person name="Tan Y."/>
            <person name="Valentine D.L."/>
            <person name="O'Malley M.A."/>
        </authorList>
    </citation>
    <scope>NUCLEOTIDE SEQUENCE [LARGE SCALE GENOMIC DNA]</scope>
    <source>
        <strain evidence="2 3">M.o.H.</strain>
    </source>
</reference>
<accession>A0A2A2H9E9</accession>
<evidence type="ECO:0000259" key="1">
    <source>
        <dbReference type="Pfam" id="PF08241"/>
    </source>
</evidence>
<gene>
    <name evidence="2" type="ORF">ASJ80_14535</name>
</gene>
<keyword evidence="3" id="KW-1185">Reference proteome</keyword>
<dbReference type="Proteomes" id="UP000217784">
    <property type="component" value="Unassembled WGS sequence"/>
</dbReference>
<dbReference type="SUPFAM" id="SSF53335">
    <property type="entry name" value="S-adenosyl-L-methionine-dependent methyltransferases"/>
    <property type="match status" value="1"/>
</dbReference>
<sequence>MAEEFIKFWAELSNRYDSAIDNIMGEKIRPKIQEKLNEEDNLGNLLELGCGTGYFTETLANKSESIISTDISEEMLSIAMEKLKEFEFQVMDCQDLKFDEETFDTVFMGLVLLFTQPEKALKESCRVLKPGGLLIIVDPDISFLSFYGDLKFRFRALVNYRKIPTTSHFLNQEKIVDMLDKTGFEVFRKEIICDETNPNYVTANYIKAVTRK</sequence>
<dbReference type="Pfam" id="PF08241">
    <property type="entry name" value="Methyltransf_11"/>
    <property type="match status" value="1"/>
</dbReference>
<dbReference type="CDD" id="cd02440">
    <property type="entry name" value="AdoMet_MTases"/>
    <property type="match status" value="1"/>
</dbReference>
<proteinExistence type="predicted"/>